<dbReference type="AlphaFoldDB" id="A0A392MQN0"/>
<dbReference type="EMBL" id="LXQA010017003">
    <property type="protein sequence ID" value="MCH89830.1"/>
    <property type="molecule type" value="Genomic_DNA"/>
</dbReference>
<name>A0A392MQN0_9FABA</name>
<keyword evidence="2" id="KW-1185">Reference proteome</keyword>
<reference evidence="1 2" key="1">
    <citation type="journal article" date="2018" name="Front. Plant Sci.">
        <title>Red Clover (Trifolium pratense) and Zigzag Clover (T. medium) - A Picture of Genomic Similarities and Differences.</title>
        <authorList>
            <person name="Dluhosova J."/>
            <person name="Istvanek J."/>
            <person name="Nedelnik J."/>
            <person name="Repkova J."/>
        </authorList>
    </citation>
    <scope>NUCLEOTIDE SEQUENCE [LARGE SCALE GENOMIC DNA]</scope>
    <source>
        <strain evidence="2">cv. 10/8</strain>
        <tissue evidence="1">Leaf</tissue>
    </source>
</reference>
<organism evidence="1 2">
    <name type="scientific">Trifolium medium</name>
    <dbReference type="NCBI Taxonomy" id="97028"/>
    <lineage>
        <taxon>Eukaryota</taxon>
        <taxon>Viridiplantae</taxon>
        <taxon>Streptophyta</taxon>
        <taxon>Embryophyta</taxon>
        <taxon>Tracheophyta</taxon>
        <taxon>Spermatophyta</taxon>
        <taxon>Magnoliopsida</taxon>
        <taxon>eudicotyledons</taxon>
        <taxon>Gunneridae</taxon>
        <taxon>Pentapetalae</taxon>
        <taxon>rosids</taxon>
        <taxon>fabids</taxon>
        <taxon>Fabales</taxon>
        <taxon>Fabaceae</taxon>
        <taxon>Papilionoideae</taxon>
        <taxon>50 kb inversion clade</taxon>
        <taxon>NPAAA clade</taxon>
        <taxon>Hologalegina</taxon>
        <taxon>IRL clade</taxon>
        <taxon>Trifolieae</taxon>
        <taxon>Trifolium</taxon>
    </lineage>
</organism>
<gene>
    <name evidence="1" type="ORF">A2U01_0010732</name>
</gene>
<accession>A0A392MQN0</accession>
<protein>
    <submittedName>
        <fullName evidence="1">Uncharacterized protein</fullName>
    </submittedName>
</protein>
<sequence length="158" mass="17563">MIERNDSLLSKHGAKDVVNIEDSGSKGVRTRRDQPLQTSSIINIPTVVGPSGTKQTPIVVQQNKFAALENFADASQEDDLIIEQVDNIDAARDDLSSQVSEFADATQMNGEEDDKKLKTTVPERIQQDMDFLNKSWVNMAENDDAETRLLIELENSSQ</sequence>
<evidence type="ECO:0000313" key="1">
    <source>
        <dbReference type="EMBL" id="MCH89830.1"/>
    </source>
</evidence>
<comment type="caution">
    <text evidence="1">The sequence shown here is derived from an EMBL/GenBank/DDBJ whole genome shotgun (WGS) entry which is preliminary data.</text>
</comment>
<evidence type="ECO:0000313" key="2">
    <source>
        <dbReference type="Proteomes" id="UP000265520"/>
    </source>
</evidence>
<dbReference type="Proteomes" id="UP000265520">
    <property type="component" value="Unassembled WGS sequence"/>
</dbReference>
<proteinExistence type="predicted"/>